<reference evidence="1" key="2">
    <citation type="journal article" date="2015" name="Fish Shellfish Immunol.">
        <title>Early steps in the European eel (Anguilla anguilla)-Vibrio vulnificus interaction in the gills: Role of the RtxA13 toxin.</title>
        <authorList>
            <person name="Callol A."/>
            <person name="Pajuelo D."/>
            <person name="Ebbesson L."/>
            <person name="Teles M."/>
            <person name="MacKenzie S."/>
            <person name="Amaro C."/>
        </authorList>
    </citation>
    <scope>NUCLEOTIDE SEQUENCE</scope>
</reference>
<accession>A0A0E9SAQ6</accession>
<proteinExistence type="predicted"/>
<sequence>MFEVISPVAHNGHRSLPWGNKCQRVHKQFCAVSVPLLSNLKDDDPNLLEKTVFVCVRVCARVCNYRMNFFSISKDL</sequence>
<reference evidence="1" key="1">
    <citation type="submission" date="2014-11" db="EMBL/GenBank/DDBJ databases">
        <authorList>
            <person name="Amaro Gonzalez C."/>
        </authorList>
    </citation>
    <scope>NUCLEOTIDE SEQUENCE</scope>
</reference>
<dbReference type="EMBL" id="GBXM01070285">
    <property type="protein sequence ID" value="JAH38292.1"/>
    <property type="molecule type" value="Transcribed_RNA"/>
</dbReference>
<protein>
    <submittedName>
        <fullName evidence="1">Uncharacterized protein</fullName>
    </submittedName>
</protein>
<organism evidence="1">
    <name type="scientific">Anguilla anguilla</name>
    <name type="common">European freshwater eel</name>
    <name type="synonym">Muraena anguilla</name>
    <dbReference type="NCBI Taxonomy" id="7936"/>
    <lineage>
        <taxon>Eukaryota</taxon>
        <taxon>Metazoa</taxon>
        <taxon>Chordata</taxon>
        <taxon>Craniata</taxon>
        <taxon>Vertebrata</taxon>
        <taxon>Euteleostomi</taxon>
        <taxon>Actinopterygii</taxon>
        <taxon>Neopterygii</taxon>
        <taxon>Teleostei</taxon>
        <taxon>Anguilliformes</taxon>
        <taxon>Anguillidae</taxon>
        <taxon>Anguilla</taxon>
    </lineage>
</organism>
<dbReference type="AlphaFoldDB" id="A0A0E9SAQ6"/>
<evidence type="ECO:0000313" key="1">
    <source>
        <dbReference type="EMBL" id="JAH38292.1"/>
    </source>
</evidence>
<name>A0A0E9SAQ6_ANGAN</name>